<protein>
    <submittedName>
        <fullName evidence="2">Uncharacterized protein</fullName>
    </submittedName>
</protein>
<dbReference type="AlphaFoldDB" id="A0A242M9L6"/>
<sequence>MRRHEKRRETWICPLSKSDGNDGTATPPGNARQISAGIGERGMQAAVTG</sequence>
<feature type="region of interest" description="Disordered" evidence="1">
    <location>
        <begin position="1"/>
        <end position="49"/>
    </location>
</feature>
<evidence type="ECO:0000313" key="3">
    <source>
        <dbReference type="Proteomes" id="UP000194546"/>
    </source>
</evidence>
<evidence type="ECO:0000313" key="2">
    <source>
        <dbReference type="EMBL" id="OTP67857.1"/>
    </source>
</evidence>
<name>A0A242M9L6_CABSO</name>
<dbReference type="Proteomes" id="UP000194546">
    <property type="component" value="Unassembled WGS sequence"/>
</dbReference>
<gene>
    <name evidence="2" type="ORF">PAMC26510_30030</name>
</gene>
<comment type="caution">
    <text evidence="2">The sequence shown here is derived from an EMBL/GenBank/DDBJ whole genome shotgun (WGS) entry which is preliminary data.</text>
</comment>
<reference evidence="2 3" key="1">
    <citation type="submission" date="2017-03" db="EMBL/GenBank/DDBJ databases">
        <title>Genome analysis of strain PAMC 26510.</title>
        <authorList>
            <person name="Oh H.-M."/>
            <person name="Yang J.-A."/>
        </authorList>
    </citation>
    <scope>NUCLEOTIDE SEQUENCE [LARGE SCALE GENOMIC DNA]</scope>
    <source>
        <strain evidence="2 3">PAMC 26510</strain>
    </source>
</reference>
<organism evidence="2 3">
    <name type="scientific">Caballeronia sordidicola</name>
    <name type="common">Burkholderia sordidicola</name>
    <dbReference type="NCBI Taxonomy" id="196367"/>
    <lineage>
        <taxon>Bacteria</taxon>
        <taxon>Pseudomonadati</taxon>
        <taxon>Pseudomonadota</taxon>
        <taxon>Betaproteobacteria</taxon>
        <taxon>Burkholderiales</taxon>
        <taxon>Burkholderiaceae</taxon>
        <taxon>Caballeronia</taxon>
    </lineage>
</organism>
<proteinExistence type="predicted"/>
<accession>A0A242M9L6</accession>
<evidence type="ECO:0000256" key="1">
    <source>
        <dbReference type="SAM" id="MobiDB-lite"/>
    </source>
</evidence>
<dbReference type="EMBL" id="NBTY01000184">
    <property type="protein sequence ID" value="OTP67857.1"/>
    <property type="molecule type" value="Genomic_DNA"/>
</dbReference>